<reference evidence="1 2" key="1">
    <citation type="submission" date="2019-02" db="EMBL/GenBank/DDBJ databases">
        <title>Deep-cultivation of Planctomycetes and their phenomic and genomic characterization uncovers novel biology.</title>
        <authorList>
            <person name="Wiegand S."/>
            <person name="Jogler M."/>
            <person name="Boedeker C."/>
            <person name="Pinto D."/>
            <person name="Vollmers J."/>
            <person name="Rivas-Marin E."/>
            <person name="Kohn T."/>
            <person name="Peeters S.H."/>
            <person name="Heuer A."/>
            <person name="Rast P."/>
            <person name="Oberbeckmann S."/>
            <person name="Bunk B."/>
            <person name="Jeske O."/>
            <person name="Meyerdierks A."/>
            <person name="Storesund J.E."/>
            <person name="Kallscheuer N."/>
            <person name="Luecker S."/>
            <person name="Lage O.M."/>
            <person name="Pohl T."/>
            <person name="Merkel B.J."/>
            <person name="Hornburger P."/>
            <person name="Mueller R.-W."/>
            <person name="Bruemmer F."/>
            <person name="Labrenz M."/>
            <person name="Spormann A.M."/>
            <person name="Op den Camp H."/>
            <person name="Overmann J."/>
            <person name="Amann R."/>
            <person name="Jetten M.S.M."/>
            <person name="Mascher T."/>
            <person name="Medema M.H."/>
            <person name="Devos D.P."/>
            <person name="Kaster A.-K."/>
            <person name="Ovreas L."/>
            <person name="Rohde M."/>
            <person name="Galperin M.Y."/>
            <person name="Jogler C."/>
        </authorList>
    </citation>
    <scope>NUCLEOTIDE SEQUENCE [LARGE SCALE GENOMIC DNA]</scope>
    <source>
        <strain evidence="1 2">Pan189</strain>
    </source>
</reference>
<accession>A0A517R4B9</accession>
<gene>
    <name evidence="1" type="ORF">Pan189_31130</name>
</gene>
<dbReference type="Proteomes" id="UP000317318">
    <property type="component" value="Chromosome"/>
</dbReference>
<proteinExistence type="predicted"/>
<name>A0A517R4B9_9PLAN</name>
<evidence type="ECO:0000313" key="1">
    <source>
        <dbReference type="EMBL" id="QDT38716.1"/>
    </source>
</evidence>
<protein>
    <submittedName>
        <fullName evidence="1">Uncharacterized protein</fullName>
    </submittedName>
</protein>
<keyword evidence="2" id="KW-1185">Reference proteome</keyword>
<evidence type="ECO:0000313" key="2">
    <source>
        <dbReference type="Proteomes" id="UP000317318"/>
    </source>
</evidence>
<organism evidence="1 2">
    <name type="scientific">Stratiformator vulcanicus</name>
    <dbReference type="NCBI Taxonomy" id="2527980"/>
    <lineage>
        <taxon>Bacteria</taxon>
        <taxon>Pseudomonadati</taxon>
        <taxon>Planctomycetota</taxon>
        <taxon>Planctomycetia</taxon>
        <taxon>Planctomycetales</taxon>
        <taxon>Planctomycetaceae</taxon>
        <taxon>Stratiformator</taxon>
    </lineage>
</organism>
<dbReference type="KEGG" id="svp:Pan189_31130"/>
<sequence>MLNGNQGVRIEPRLPLQQIVHNGFGVLGLKKQAASNSKAYSPTRSAGGWGPARRAAPSERGLRLLLFLNPGNWHLFSAHHLAIAALLNVAQRSVTVDE</sequence>
<dbReference type="EMBL" id="CP036268">
    <property type="protein sequence ID" value="QDT38716.1"/>
    <property type="molecule type" value="Genomic_DNA"/>
</dbReference>
<dbReference type="AlphaFoldDB" id="A0A517R4B9"/>